<dbReference type="RefSeq" id="XP_075074550.1">
    <property type="nucleotide sequence ID" value="XM_075218449.1"/>
</dbReference>
<reference evidence="1" key="1">
    <citation type="journal article" date="2014" name="Nat. Commun.">
        <title>The tobacco genome sequence and its comparison with those of tomato and potato.</title>
        <authorList>
            <person name="Sierro N."/>
            <person name="Battey J.N."/>
            <person name="Ouadi S."/>
            <person name="Bakaher N."/>
            <person name="Bovet L."/>
            <person name="Willig A."/>
            <person name="Goepfert S."/>
            <person name="Peitsch M.C."/>
            <person name="Ivanov N.V."/>
        </authorList>
    </citation>
    <scope>NUCLEOTIDE SEQUENCE [LARGE SCALE GENOMIC DNA]</scope>
</reference>
<protein>
    <submittedName>
        <fullName evidence="2">Uncharacterized protein LOC142162135</fullName>
    </submittedName>
</protein>
<gene>
    <name evidence="2" type="primary">LOC142162135</name>
</gene>
<organism evidence="1 2">
    <name type="scientific">Nicotiana tabacum</name>
    <name type="common">Common tobacco</name>
    <dbReference type="NCBI Taxonomy" id="4097"/>
    <lineage>
        <taxon>Eukaryota</taxon>
        <taxon>Viridiplantae</taxon>
        <taxon>Streptophyta</taxon>
        <taxon>Embryophyta</taxon>
        <taxon>Tracheophyta</taxon>
        <taxon>Spermatophyta</taxon>
        <taxon>Magnoliopsida</taxon>
        <taxon>eudicotyledons</taxon>
        <taxon>Gunneridae</taxon>
        <taxon>Pentapetalae</taxon>
        <taxon>asterids</taxon>
        <taxon>lamiids</taxon>
        <taxon>Solanales</taxon>
        <taxon>Solanaceae</taxon>
        <taxon>Nicotianoideae</taxon>
        <taxon>Nicotianeae</taxon>
        <taxon>Nicotiana</taxon>
    </lineage>
</organism>
<dbReference type="Proteomes" id="UP000790787">
    <property type="component" value="Chromosome 7"/>
</dbReference>
<proteinExistence type="predicted"/>
<evidence type="ECO:0000313" key="2">
    <source>
        <dbReference type="RefSeq" id="XP_075074550.1"/>
    </source>
</evidence>
<evidence type="ECO:0000313" key="1">
    <source>
        <dbReference type="Proteomes" id="UP000790787"/>
    </source>
</evidence>
<accession>A0AC58RPA2</accession>
<name>A0AC58RPA2_TOBAC</name>
<reference evidence="2" key="2">
    <citation type="submission" date="2025-08" db="UniProtKB">
        <authorList>
            <consortium name="RefSeq"/>
        </authorList>
    </citation>
    <scope>IDENTIFICATION</scope>
    <source>
        <tissue evidence="2">Leaf</tissue>
    </source>
</reference>
<sequence>MSVPLGINEGQSTTRPPLFNGKYYSWWKARMEYFLITDDYELWTIVYQGPLIPTKQNAQSEIVPKDPSEFVATYFRMMEKNAKAKKILICGLHLDEYNRISVCSNAKQI</sequence>
<keyword evidence="1" id="KW-1185">Reference proteome</keyword>